<dbReference type="Proteomes" id="UP000183038">
    <property type="component" value="Unassembled WGS sequence"/>
</dbReference>
<feature type="domain" description="Sulfatase N-terminal" evidence="1">
    <location>
        <begin position="30"/>
        <end position="396"/>
    </location>
</feature>
<dbReference type="RefSeq" id="WP_074674457.1">
    <property type="nucleotide sequence ID" value="NZ_FNTB01000001.1"/>
</dbReference>
<dbReference type="Pfam" id="PF00884">
    <property type="entry name" value="Sulfatase"/>
    <property type="match status" value="1"/>
</dbReference>
<reference evidence="2 3" key="1">
    <citation type="submission" date="2016-10" db="EMBL/GenBank/DDBJ databases">
        <authorList>
            <person name="de Groot N.N."/>
        </authorList>
    </citation>
    <scope>NUCLEOTIDE SEQUENCE [LARGE SCALE GENOMIC DNA]</scope>
    <source>
        <strain evidence="2 3">MAR_2009_71</strain>
    </source>
</reference>
<evidence type="ECO:0000259" key="1">
    <source>
        <dbReference type="Pfam" id="PF00884"/>
    </source>
</evidence>
<dbReference type="PANTHER" id="PTHR46615">
    <property type="entry name" value="ARYLSULFATASE K"/>
    <property type="match status" value="1"/>
</dbReference>
<dbReference type="AlphaFoldDB" id="A0A1H4UDI1"/>
<accession>A0A1H4UDI1</accession>
<dbReference type="EMBL" id="FNTB01000001">
    <property type="protein sequence ID" value="SEC66660.1"/>
    <property type="molecule type" value="Genomic_DNA"/>
</dbReference>
<dbReference type="OrthoDB" id="9762324at2"/>
<proteinExistence type="predicted"/>
<evidence type="ECO:0000313" key="2">
    <source>
        <dbReference type="EMBL" id="SEC66660.1"/>
    </source>
</evidence>
<dbReference type="CDD" id="cd16155">
    <property type="entry name" value="sulfatase_like"/>
    <property type="match status" value="1"/>
</dbReference>
<gene>
    <name evidence="2" type="ORF">SAMN05192540_3755</name>
</gene>
<organism evidence="2 3">
    <name type="scientific">Maribacter dokdonensis</name>
    <dbReference type="NCBI Taxonomy" id="320912"/>
    <lineage>
        <taxon>Bacteria</taxon>
        <taxon>Pseudomonadati</taxon>
        <taxon>Bacteroidota</taxon>
        <taxon>Flavobacteriia</taxon>
        <taxon>Flavobacteriales</taxon>
        <taxon>Flavobacteriaceae</taxon>
        <taxon>Maribacter</taxon>
    </lineage>
</organism>
<dbReference type="GO" id="GO:0015024">
    <property type="term" value="F:glucuronate-2-sulfatase activity"/>
    <property type="evidence" value="ECO:0007669"/>
    <property type="project" value="TreeGrafter"/>
</dbReference>
<dbReference type="InterPro" id="IPR017850">
    <property type="entry name" value="Alkaline_phosphatase_core_sf"/>
</dbReference>
<dbReference type="GO" id="GO:0004065">
    <property type="term" value="F:arylsulfatase activity"/>
    <property type="evidence" value="ECO:0007669"/>
    <property type="project" value="TreeGrafter"/>
</dbReference>
<dbReference type="SUPFAM" id="SSF53649">
    <property type="entry name" value="Alkaline phosphatase-like"/>
    <property type="match status" value="1"/>
</dbReference>
<name>A0A1H4UDI1_9FLAO</name>
<protein>
    <submittedName>
        <fullName evidence="2">Arylsulfatase A</fullName>
    </submittedName>
</protein>
<dbReference type="InterPro" id="IPR000917">
    <property type="entry name" value="Sulfatase_N"/>
</dbReference>
<dbReference type="InterPro" id="IPR051849">
    <property type="entry name" value="GAG-degrading_sulfatase"/>
</dbReference>
<evidence type="ECO:0000313" key="3">
    <source>
        <dbReference type="Proteomes" id="UP000183038"/>
    </source>
</evidence>
<dbReference type="Gene3D" id="3.40.720.10">
    <property type="entry name" value="Alkaline Phosphatase, subunit A"/>
    <property type="match status" value="1"/>
</dbReference>
<sequence length="506" mass="58011">MKKRLLIFLGVISCFIACKEQEKTQKKEKPNFIFLFADDYTYDAIHALGNAEIKTPNLDRLVTTGTTFTHAYNMGAWNGAVCVASRSMIISGLSVWDAQKKYEAWKKDQDLEHTWGQYMKAAGYETYMGGKWHVTAKAQKVFDHVKNERPGMPRDRWDHAAMVKTFAELPKDINPATVMPLGYNRPKDEKDTLWNPADPTHGGYWEGGTHWSEVVKNDAVAFLDETKDREKPVFMYLAFNAPHDPRQAPQEFLDMYPLEQISLPKNWQEVYPDRVGIDNDYQLRDEALAPFPRTAYATKKHIQEYYALITHLDQQLGEIWKKVEETLDPKNTYIVFTADHGLAIGKHGLIGKQSLFDHSIRAPFIICGPDIPKDKKVNTDIYIQDAMATALDLAGAPAKEKVFFNSILPLVKGTQKSSNYPSIYRSYVNSQRMIRKDGFKLLVYPKLNKLLLFSMEEDPDEMKDLATKTEYKAKVEELFGELQQLQMKMKDSLDLSATYAKFKSKI</sequence>
<dbReference type="PANTHER" id="PTHR46615:SF1">
    <property type="entry name" value="ARYLSULFATASE K"/>
    <property type="match status" value="1"/>
</dbReference>